<dbReference type="AlphaFoldDB" id="A1TCL9"/>
<keyword evidence="3" id="KW-1185">Reference proteome</keyword>
<dbReference type="PIRSF" id="PIRSF021591">
    <property type="entry name" value="UCP021591"/>
    <property type="match status" value="1"/>
</dbReference>
<proteinExistence type="predicted"/>
<protein>
    <recommendedName>
        <fullName evidence="4">Secreted protein</fullName>
    </recommendedName>
</protein>
<gene>
    <name evidence="2" type="ordered locus">Mvan_4142</name>
</gene>
<dbReference type="eggNOG" id="ENOG5031HE3">
    <property type="taxonomic scope" value="Bacteria"/>
</dbReference>
<dbReference type="HOGENOM" id="CLU_127067_1_0_11"/>
<dbReference type="InterPro" id="IPR016793">
    <property type="entry name" value="UCP021591"/>
</dbReference>
<dbReference type="EMBL" id="CP000511">
    <property type="protein sequence ID" value="ABM14919.1"/>
    <property type="molecule type" value="Genomic_DNA"/>
</dbReference>
<accession>A1TCL9</accession>
<organism evidence="2 3">
    <name type="scientific">Mycolicibacterium vanbaalenii (strain DSM 7251 / JCM 13017 / BCRC 16820 / KCTC 9966 / NRRL B-24157 / PYR-1)</name>
    <name type="common">Mycobacterium vanbaalenii</name>
    <dbReference type="NCBI Taxonomy" id="350058"/>
    <lineage>
        <taxon>Bacteria</taxon>
        <taxon>Bacillati</taxon>
        <taxon>Actinomycetota</taxon>
        <taxon>Actinomycetes</taxon>
        <taxon>Mycobacteriales</taxon>
        <taxon>Mycobacteriaceae</taxon>
        <taxon>Mycolicibacterium</taxon>
    </lineage>
</organism>
<dbReference type="STRING" id="350058.Mvan_4142"/>
<keyword evidence="1" id="KW-0732">Signal</keyword>
<dbReference type="Proteomes" id="UP000009159">
    <property type="component" value="Chromosome"/>
</dbReference>
<dbReference type="RefSeq" id="WP_011781297.1">
    <property type="nucleotide sequence ID" value="NC_008726.1"/>
</dbReference>
<evidence type="ECO:0000313" key="2">
    <source>
        <dbReference type="EMBL" id="ABM14919.1"/>
    </source>
</evidence>
<feature type="signal peptide" evidence="1">
    <location>
        <begin position="1"/>
        <end position="25"/>
    </location>
</feature>
<evidence type="ECO:0008006" key="4">
    <source>
        <dbReference type="Google" id="ProtNLM"/>
    </source>
</evidence>
<evidence type="ECO:0000313" key="3">
    <source>
        <dbReference type="Proteomes" id="UP000009159"/>
    </source>
</evidence>
<name>A1TCL9_MYCVP</name>
<reference evidence="2" key="1">
    <citation type="submission" date="2006-12" db="EMBL/GenBank/DDBJ databases">
        <title>Complete sequence of Mycobacterium vanbaalenii PYR-1.</title>
        <authorList>
            <consortium name="US DOE Joint Genome Institute"/>
            <person name="Copeland A."/>
            <person name="Lucas S."/>
            <person name="Lapidus A."/>
            <person name="Barry K."/>
            <person name="Detter J.C."/>
            <person name="Glavina del Rio T."/>
            <person name="Hammon N."/>
            <person name="Israni S."/>
            <person name="Dalin E."/>
            <person name="Tice H."/>
            <person name="Pitluck S."/>
            <person name="Singan V."/>
            <person name="Schmutz J."/>
            <person name="Larimer F."/>
            <person name="Land M."/>
            <person name="Hauser L."/>
            <person name="Kyrpides N."/>
            <person name="Anderson I.J."/>
            <person name="Miller C."/>
            <person name="Richardson P."/>
        </authorList>
    </citation>
    <scope>NUCLEOTIDE SEQUENCE [LARGE SCALE GENOMIC DNA]</scope>
    <source>
        <strain evidence="2">PYR-1</strain>
    </source>
</reference>
<sequence length="146" mass="15635">MVFYKTLPVVAALVAGTFAASTVVAGGTAAAQPPLHRVQYTVGASQDIANAEIYWRQVDPPDWGAYSHNPYEFTPNVEANLGPNQAWVHETWLADPNQWAMVVVGLPAQSTPPLAEPGFVCELKVDDVVVATDAGTKGALCSMRPW</sequence>
<evidence type="ECO:0000256" key="1">
    <source>
        <dbReference type="SAM" id="SignalP"/>
    </source>
</evidence>
<dbReference type="KEGG" id="mva:Mvan_4142"/>
<feature type="chain" id="PRO_5039491096" description="Secreted protein" evidence="1">
    <location>
        <begin position="26"/>
        <end position="146"/>
    </location>
</feature>